<evidence type="ECO:0000256" key="6">
    <source>
        <dbReference type="ARBA" id="ARBA00023242"/>
    </source>
</evidence>
<feature type="binding site" evidence="7">
    <location>
        <position position="136"/>
    </location>
    <ligand>
        <name>Zn(2+)</name>
        <dbReference type="ChEBI" id="CHEBI:29105"/>
        <label>2</label>
    </ligand>
</feature>
<dbReference type="EMBL" id="PXOF01000220">
    <property type="protein sequence ID" value="RGP59369.1"/>
    <property type="molecule type" value="Genomic_DNA"/>
</dbReference>
<keyword evidence="6" id="KW-0539">Nucleus</keyword>
<dbReference type="GO" id="GO:0008270">
    <property type="term" value="F:zinc ion binding"/>
    <property type="evidence" value="ECO:0007669"/>
    <property type="project" value="UniProtKB-KW"/>
</dbReference>
<dbReference type="InterPro" id="IPR028651">
    <property type="entry name" value="ING_fam"/>
</dbReference>
<evidence type="ECO:0000256" key="7">
    <source>
        <dbReference type="PIRSR" id="PIRSR628651-51"/>
    </source>
</evidence>
<feature type="compositionally biased region" description="Acidic residues" evidence="9">
    <location>
        <begin position="103"/>
        <end position="113"/>
    </location>
</feature>
<dbReference type="GO" id="GO:0005634">
    <property type="term" value="C:nucleus"/>
    <property type="evidence" value="ECO:0007669"/>
    <property type="project" value="UniProtKB-SubCell"/>
</dbReference>
<dbReference type="GO" id="GO:0000123">
    <property type="term" value="C:histone acetyltransferase complex"/>
    <property type="evidence" value="ECO:0007669"/>
    <property type="project" value="TreeGrafter"/>
</dbReference>
<feature type="region of interest" description="Disordered" evidence="9">
    <location>
        <begin position="1"/>
        <end position="113"/>
    </location>
</feature>
<dbReference type="PANTHER" id="PTHR10333">
    <property type="entry name" value="INHIBITOR OF GROWTH PROTEIN"/>
    <property type="match status" value="1"/>
</dbReference>
<keyword evidence="12" id="KW-1185">Reference proteome</keyword>
<dbReference type="InterPro" id="IPR019786">
    <property type="entry name" value="Zinc_finger_PHD-type_CS"/>
</dbReference>
<protein>
    <submittedName>
        <fullName evidence="11">Inhibitor of growth protein 1</fullName>
    </submittedName>
</protein>
<dbReference type="InterPro" id="IPR019787">
    <property type="entry name" value="Znf_PHD-finger"/>
</dbReference>
<organism evidence="11 12">
    <name type="scientific">Fusarium sporotrichioides</name>
    <dbReference type="NCBI Taxonomy" id="5514"/>
    <lineage>
        <taxon>Eukaryota</taxon>
        <taxon>Fungi</taxon>
        <taxon>Dikarya</taxon>
        <taxon>Ascomycota</taxon>
        <taxon>Pezizomycotina</taxon>
        <taxon>Sordariomycetes</taxon>
        <taxon>Hypocreomycetidae</taxon>
        <taxon>Hypocreales</taxon>
        <taxon>Nectriaceae</taxon>
        <taxon>Fusarium</taxon>
    </lineage>
</organism>
<feature type="non-terminal residue" evidence="11">
    <location>
        <position position="1"/>
    </location>
</feature>
<evidence type="ECO:0000256" key="4">
    <source>
        <dbReference type="ARBA" id="ARBA00022771"/>
    </source>
</evidence>
<gene>
    <name evidence="11" type="ORF">FSPOR_11372</name>
</gene>
<evidence type="ECO:0000256" key="3">
    <source>
        <dbReference type="ARBA" id="ARBA00022723"/>
    </source>
</evidence>
<keyword evidence="5 7" id="KW-0862">Zinc</keyword>
<dbReference type="AlphaFoldDB" id="A0A395RHS3"/>
<dbReference type="STRING" id="5514.A0A395RHS3"/>
<reference evidence="11 12" key="1">
    <citation type="journal article" date="2018" name="PLoS Pathog.">
        <title>Evolution of structural diversity of trichothecenes, a family of toxins produced by plant pathogenic and entomopathogenic fungi.</title>
        <authorList>
            <person name="Proctor R.H."/>
            <person name="McCormick S.P."/>
            <person name="Kim H.S."/>
            <person name="Cardoza R.E."/>
            <person name="Stanley A.M."/>
            <person name="Lindo L."/>
            <person name="Kelly A."/>
            <person name="Brown D.W."/>
            <person name="Lee T."/>
            <person name="Vaughan M.M."/>
            <person name="Alexander N.J."/>
            <person name="Busman M."/>
            <person name="Gutierrez S."/>
        </authorList>
    </citation>
    <scope>NUCLEOTIDE SEQUENCE [LARGE SCALE GENOMIC DNA]</scope>
    <source>
        <strain evidence="11 12">NRRL 3299</strain>
    </source>
</reference>
<evidence type="ECO:0000256" key="5">
    <source>
        <dbReference type="ARBA" id="ARBA00022833"/>
    </source>
</evidence>
<evidence type="ECO:0000313" key="12">
    <source>
        <dbReference type="Proteomes" id="UP000266152"/>
    </source>
</evidence>
<name>A0A395RHS3_FUSSP</name>
<evidence type="ECO:0000256" key="9">
    <source>
        <dbReference type="SAM" id="MobiDB-lite"/>
    </source>
</evidence>
<dbReference type="InterPro" id="IPR011011">
    <property type="entry name" value="Znf_FYVE_PHD"/>
</dbReference>
<comment type="caution">
    <text evidence="11">The sequence shown here is derived from an EMBL/GenBank/DDBJ whole genome shotgun (WGS) entry which is preliminary data.</text>
</comment>
<dbReference type="PROSITE" id="PS50016">
    <property type="entry name" value="ZF_PHD_2"/>
    <property type="match status" value="1"/>
</dbReference>
<feature type="binding site" evidence="7">
    <location>
        <position position="147"/>
    </location>
    <ligand>
        <name>Zn(2+)</name>
        <dbReference type="ChEBI" id="CHEBI:29105"/>
        <label>1</label>
    </ligand>
</feature>
<dbReference type="FunFam" id="3.30.40.10:FF:000021">
    <property type="entry name" value="Inhibitor of growth 2b"/>
    <property type="match status" value="1"/>
</dbReference>
<dbReference type="GO" id="GO:0004402">
    <property type="term" value="F:histone acetyltransferase activity"/>
    <property type="evidence" value="ECO:0007669"/>
    <property type="project" value="TreeGrafter"/>
</dbReference>
<comment type="subcellular location">
    <subcellularLocation>
        <location evidence="1">Nucleus</location>
    </subcellularLocation>
</comment>
<evidence type="ECO:0000313" key="11">
    <source>
        <dbReference type="EMBL" id="RGP59369.1"/>
    </source>
</evidence>
<feature type="compositionally biased region" description="Basic residues" evidence="9">
    <location>
        <begin position="82"/>
        <end position="96"/>
    </location>
</feature>
<feature type="binding site" evidence="7">
    <location>
        <position position="150"/>
    </location>
    <ligand>
        <name>Zn(2+)</name>
        <dbReference type="ChEBI" id="CHEBI:29105"/>
        <label>1</label>
    </ligand>
</feature>
<dbReference type="PROSITE" id="PS01359">
    <property type="entry name" value="ZF_PHD_1"/>
    <property type="match status" value="1"/>
</dbReference>
<dbReference type="Pfam" id="PF00628">
    <property type="entry name" value="PHD"/>
    <property type="match status" value="1"/>
</dbReference>
<feature type="binding site" evidence="7">
    <location>
        <position position="165"/>
    </location>
    <ligand>
        <name>Zn(2+)</name>
        <dbReference type="ChEBI" id="CHEBI:29105"/>
        <label>2</label>
    </ligand>
</feature>
<evidence type="ECO:0000256" key="1">
    <source>
        <dbReference type="ARBA" id="ARBA00004123"/>
    </source>
</evidence>
<dbReference type="InterPro" id="IPR001965">
    <property type="entry name" value="Znf_PHD"/>
</dbReference>
<dbReference type="PANTHER" id="PTHR10333:SF94">
    <property type="entry name" value="FINGER DOMAIN PROTEIN, PUTATIVE (AFU_ORTHOLOGUE AFUA_3G11940)-RELATED"/>
    <property type="match status" value="1"/>
</dbReference>
<feature type="binding site" evidence="7">
    <location>
        <position position="168"/>
    </location>
    <ligand>
        <name>Zn(2+)</name>
        <dbReference type="ChEBI" id="CHEBI:29105"/>
        <label>2</label>
    </ligand>
</feature>
<feature type="binding site" evidence="7">
    <location>
        <position position="141"/>
    </location>
    <ligand>
        <name>Zn(2+)</name>
        <dbReference type="ChEBI" id="CHEBI:29105"/>
        <label>2</label>
    </ligand>
</feature>
<accession>A0A395RHS3</accession>
<keyword evidence="3 7" id="KW-0479">Metal-binding</keyword>
<sequence>VPSRAPTPRITPGPEGLAIRRPSSRGKAASQEPQLSLAVDRPRRASTARNTPAPEPRPPKRTKRPAPGIVSTTKSGGNSAVGKRKAPPKKKARPKKDRGSAEVELEDVDDDGNPIDPDEPKYCLCNRVSFGTMIACENSECKQEWFHLECVGLTEVPARTTKWYCPECRVKLNIGERGEVSARGVKK</sequence>
<evidence type="ECO:0000256" key="8">
    <source>
        <dbReference type="PROSITE-ProRule" id="PRU00146"/>
    </source>
</evidence>
<dbReference type="SMART" id="SM00249">
    <property type="entry name" value="PHD"/>
    <property type="match status" value="1"/>
</dbReference>
<evidence type="ECO:0000259" key="10">
    <source>
        <dbReference type="PROSITE" id="PS50016"/>
    </source>
</evidence>
<feature type="binding site" evidence="7">
    <location>
        <position position="125"/>
    </location>
    <ligand>
        <name>Zn(2+)</name>
        <dbReference type="ChEBI" id="CHEBI:29105"/>
        <label>1</label>
    </ligand>
</feature>
<proteinExistence type="inferred from homology"/>
<dbReference type="InterPro" id="IPR013083">
    <property type="entry name" value="Znf_RING/FYVE/PHD"/>
</dbReference>
<dbReference type="SUPFAM" id="SSF57903">
    <property type="entry name" value="FYVE/PHD zinc finger"/>
    <property type="match status" value="1"/>
</dbReference>
<keyword evidence="4 8" id="KW-0863">Zinc-finger</keyword>
<evidence type="ECO:0000256" key="2">
    <source>
        <dbReference type="ARBA" id="ARBA00010210"/>
    </source>
</evidence>
<dbReference type="Proteomes" id="UP000266152">
    <property type="component" value="Unassembled WGS sequence"/>
</dbReference>
<dbReference type="Gene3D" id="3.30.40.10">
    <property type="entry name" value="Zinc/RING finger domain, C3HC4 (zinc finger)"/>
    <property type="match status" value="1"/>
</dbReference>
<comment type="similarity">
    <text evidence="2">Belongs to the ING family.</text>
</comment>
<feature type="binding site" evidence="7">
    <location>
        <position position="123"/>
    </location>
    <ligand>
        <name>Zn(2+)</name>
        <dbReference type="ChEBI" id="CHEBI:29105"/>
        <label>1</label>
    </ligand>
</feature>
<feature type="domain" description="PHD-type" evidence="10">
    <location>
        <begin position="120"/>
        <end position="171"/>
    </location>
</feature>
<dbReference type="GO" id="GO:0006355">
    <property type="term" value="P:regulation of DNA-templated transcription"/>
    <property type="evidence" value="ECO:0007669"/>
    <property type="project" value="TreeGrafter"/>
</dbReference>